<evidence type="ECO:0000313" key="3">
    <source>
        <dbReference type="Proteomes" id="UP000192491"/>
    </source>
</evidence>
<sequence length="175" mass="18645">MTTRIITVRTTMKTRLLIFSFIALSSSVVYADTDTATDTQTLSLTVPLVALIDVEDISPTFAFTAPTEAGQGFEDMEPPINNKPKIAISSNNSNAKLNAHIDTDLSTANIALQIEANGLCGATKTLSMTDKTLCTIGMTKTLGSEITIRAMPSSLGGMIPYGPHTANIIYTLTQN</sequence>
<gene>
    <name evidence="2" type="ORF">BWK73_40080</name>
</gene>
<protein>
    <recommendedName>
        <fullName evidence="4">DUF4402 domain-containing protein</fullName>
    </recommendedName>
</protein>
<evidence type="ECO:0000256" key="1">
    <source>
        <dbReference type="SAM" id="SignalP"/>
    </source>
</evidence>
<name>A0A1Y1QDU2_9GAMM</name>
<dbReference type="Proteomes" id="UP000192491">
    <property type="component" value="Unassembled WGS sequence"/>
</dbReference>
<organism evidence="2 3">
    <name type="scientific">Thiothrix lacustris</name>
    <dbReference type="NCBI Taxonomy" id="525917"/>
    <lineage>
        <taxon>Bacteria</taxon>
        <taxon>Pseudomonadati</taxon>
        <taxon>Pseudomonadota</taxon>
        <taxon>Gammaproteobacteria</taxon>
        <taxon>Thiotrichales</taxon>
        <taxon>Thiotrichaceae</taxon>
        <taxon>Thiothrix</taxon>
    </lineage>
</organism>
<evidence type="ECO:0008006" key="4">
    <source>
        <dbReference type="Google" id="ProtNLM"/>
    </source>
</evidence>
<reference evidence="2 3" key="1">
    <citation type="submission" date="2017-01" db="EMBL/GenBank/DDBJ databases">
        <title>Novel large sulfur bacteria in the metagenomes of groundwater-fed chemosynthetic microbial mats in the Lake Huron basin.</title>
        <authorList>
            <person name="Sharrar A.M."/>
            <person name="Flood B.E."/>
            <person name="Bailey J.V."/>
            <person name="Jones D.S."/>
            <person name="Biddanda B."/>
            <person name="Ruberg S.A."/>
            <person name="Marcus D.N."/>
            <person name="Dick G.J."/>
        </authorList>
    </citation>
    <scope>NUCLEOTIDE SEQUENCE [LARGE SCALE GENOMIC DNA]</scope>
    <source>
        <strain evidence="2">A8</strain>
    </source>
</reference>
<comment type="caution">
    <text evidence="2">The sequence shown here is derived from an EMBL/GenBank/DDBJ whole genome shotgun (WGS) entry which is preliminary data.</text>
</comment>
<keyword evidence="1" id="KW-0732">Signal</keyword>
<dbReference type="EMBL" id="MTEJ01000419">
    <property type="protein sequence ID" value="OQX03271.1"/>
    <property type="molecule type" value="Genomic_DNA"/>
</dbReference>
<feature type="chain" id="PRO_5010992758" description="DUF4402 domain-containing protein" evidence="1">
    <location>
        <begin position="32"/>
        <end position="175"/>
    </location>
</feature>
<proteinExistence type="predicted"/>
<accession>A0A1Y1QDU2</accession>
<evidence type="ECO:0000313" key="2">
    <source>
        <dbReference type="EMBL" id="OQX03271.1"/>
    </source>
</evidence>
<feature type="signal peptide" evidence="1">
    <location>
        <begin position="1"/>
        <end position="31"/>
    </location>
</feature>
<dbReference type="AlphaFoldDB" id="A0A1Y1QDU2"/>